<sequence length="86" mass="9797">MRSSLFLVAMLSLVWFLTIDDTVSSSVSMKREVPAARVSTYLKALEKTLGIRSKRAIINHFAKMMKRVVPVLSWPLPLPYFKAKLD</sequence>
<organism evidence="2 3">
    <name type="scientific">Elysia crispata</name>
    <name type="common">lettuce slug</name>
    <dbReference type="NCBI Taxonomy" id="231223"/>
    <lineage>
        <taxon>Eukaryota</taxon>
        <taxon>Metazoa</taxon>
        <taxon>Spiralia</taxon>
        <taxon>Lophotrochozoa</taxon>
        <taxon>Mollusca</taxon>
        <taxon>Gastropoda</taxon>
        <taxon>Heterobranchia</taxon>
        <taxon>Euthyneura</taxon>
        <taxon>Panpulmonata</taxon>
        <taxon>Sacoglossa</taxon>
        <taxon>Placobranchoidea</taxon>
        <taxon>Plakobranchidae</taxon>
        <taxon>Elysia</taxon>
    </lineage>
</organism>
<feature type="chain" id="PRO_5041940085" evidence="1">
    <location>
        <begin position="26"/>
        <end position="86"/>
    </location>
</feature>
<evidence type="ECO:0000256" key="1">
    <source>
        <dbReference type="SAM" id="SignalP"/>
    </source>
</evidence>
<dbReference type="Proteomes" id="UP001283361">
    <property type="component" value="Unassembled WGS sequence"/>
</dbReference>
<keyword evidence="1" id="KW-0732">Signal</keyword>
<dbReference type="EMBL" id="JAWDGP010002127">
    <property type="protein sequence ID" value="KAK3785487.1"/>
    <property type="molecule type" value="Genomic_DNA"/>
</dbReference>
<comment type="caution">
    <text evidence="2">The sequence shown here is derived from an EMBL/GenBank/DDBJ whole genome shotgun (WGS) entry which is preliminary data.</text>
</comment>
<evidence type="ECO:0000313" key="3">
    <source>
        <dbReference type="Proteomes" id="UP001283361"/>
    </source>
</evidence>
<accession>A0AAE1AF16</accession>
<feature type="signal peptide" evidence="1">
    <location>
        <begin position="1"/>
        <end position="25"/>
    </location>
</feature>
<protein>
    <submittedName>
        <fullName evidence="2">Uncharacterized protein</fullName>
    </submittedName>
</protein>
<dbReference type="AlphaFoldDB" id="A0AAE1AF16"/>
<evidence type="ECO:0000313" key="2">
    <source>
        <dbReference type="EMBL" id="KAK3785487.1"/>
    </source>
</evidence>
<gene>
    <name evidence="2" type="ORF">RRG08_048622</name>
</gene>
<proteinExistence type="predicted"/>
<reference evidence="2" key="1">
    <citation type="journal article" date="2023" name="G3 (Bethesda)">
        <title>A reference genome for the long-term kleptoplast-retaining sea slug Elysia crispata morphotype clarki.</title>
        <authorList>
            <person name="Eastman K.E."/>
            <person name="Pendleton A.L."/>
            <person name="Shaikh M.A."/>
            <person name="Suttiyut T."/>
            <person name="Ogas R."/>
            <person name="Tomko P."/>
            <person name="Gavelis G."/>
            <person name="Widhalm J.R."/>
            <person name="Wisecaver J.H."/>
        </authorList>
    </citation>
    <scope>NUCLEOTIDE SEQUENCE</scope>
    <source>
        <strain evidence="2">ECLA1</strain>
    </source>
</reference>
<keyword evidence="3" id="KW-1185">Reference proteome</keyword>
<name>A0AAE1AF16_9GAST</name>